<dbReference type="OrthoDB" id="270167at2759"/>
<dbReference type="PROSITE" id="PS50048">
    <property type="entry name" value="ZN2_CY6_FUNGAL_2"/>
    <property type="match status" value="2"/>
</dbReference>
<dbReference type="EMBL" id="KZ613469">
    <property type="protein sequence ID" value="PMD25928.1"/>
    <property type="molecule type" value="Genomic_DNA"/>
</dbReference>
<dbReference type="GO" id="GO:0000981">
    <property type="term" value="F:DNA-binding transcription factor activity, RNA polymerase II-specific"/>
    <property type="evidence" value="ECO:0007669"/>
    <property type="project" value="InterPro"/>
</dbReference>
<accession>A0A2J6QI42</accession>
<protein>
    <recommendedName>
        <fullName evidence="2">Zn(2)-C6 fungal-type domain-containing protein</fullName>
    </recommendedName>
</protein>
<organism evidence="3 4">
    <name type="scientific">Hyaloscypha hepaticicola</name>
    <dbReference type="NCBI Taxonomy" id="2082293"/>
    <lineage>
        <taxon>Eukaryota</taxon>
        <taxon>Fungi</taxon>
        <taxon>Dikarya</taxon>
        <taxon>Ascomycota</taxon>
        <taxon>Pezizomycotina</taxon>
        <taxon>Leotiomycetes</taxon>
        <taxon>Helotiales</taxon>
        <taxon>Hyaloscyphaceae</taxon>
        <taxon>Hyaloscypha</taxon>
    </lineage>
</organism>
<dbReference type="Pfam" id="PF00172">
    <property type="entry name" value="Zn_clus"/>
    <property type="match status" value="1"/>
</dbReference>
<evidence type="ECO:0000313" key="4">
    <source>
        <dbReference type="Proteomes" id="UP000235672"/>
    </source>
</evidence>
<evidence type="ECO:0000259" key="2">
    <source>
        <dbReference type="PROSITE" id="PS50048"/>
    </source>
</evidence>
<feature type="domain" description="Zn(2)-C6 fungal-type" evidence="2">
    <location>
        <begin position="48"/>
        <end position="78"/>
    </location>
</feature>
<evidence type="ECO:0000313" key="3">
    <source>
        <dbReference type="EMBL" id="PMD25928.1"/>
    </source>
</evidence>
<keyword evidence="1" id="KW-0539">Nucleus</keyword>
<dbReference type="CDD" id="cd00067">
    <property type="entry name" value="GAL4"/>
    <property type="match status" value="2"/>
</dbReference>
<dbReference type="Gene3D" id="4.10.240.10">
    <property type="entry name" value="Zn(2)-C6 fungal-type DNA-binding domain"/>
    <property type="match status" value="1"/>
</dbReference>
<sequence>MESNMWQMLFAGTFSWSPALQTSSLRDQNFSESSPATDILRPMVLRTDCRNCRRKNTKCSGLSTGPRCDRCEFLNMECDCKVLRTCCAECMKTRREANWKRCAGFRDACDSCIEKGIECRKYVREPTKEDAEEKQPQDTLADGIMDIVDGMKAVRAFAACERCLEEKLKCDERLPGCGGCGEISIECKYRLLTTTISDFSAESPKYRRPSFSRLNQEVGEENTQREVPPRRAEIVACTTCWGSGARRPFESCERCHGLGVNCVPELKSGEGFAVEKCKATEPGKEVEQLESMMSDLELDGWHFVSHEEAEEEVERSEAFHKKNIFSVHANDADLPTGKTQRLGESARLLQDAVYDVFRENMGPREGSTEVDWKMDDFMEIELCVL</sequence>
<proteinExistence type="predicted"/>
<reference evidence="3 4" key="1">
    <citation type="submission" date="2016-05" db="EMBL/GenBank/DDBJ databases">
        <title>A degradative enzymes factory behind the ericoid mycorrhizal symbiosis.</title>
        <authorList>
            <consortium name="DOE Joint Genome Institute"/>
            <person name="Martino E."/>
            <person name="Morin E."/>
            <person name="Grelet G."/>
            <person name="Kuo A."/>
            <person name="Kohler A."/>
            <person name="Daghino S."/>
            <person name="Barry K."/>
            <person name="Choi C."/>
            <person name="Cichocki N."/>
            <person name="Clum A."/>
            <person name="Copeland A."/>
            <person name="Hainaut M."/>
            <person name="Haridas S."/>
            <person name="Labutti K."/>
            <person name="Lindquist E."/>
            <person name="Lipzen A."/>
            <person name="Khouja H.-R."/>
            <person name="Murat C."/>
            <person name="Ohm R."/>
            <person name="Olson A."/>
            <person name="Spatafora J."/>
            <person name="Veneault-Fourrey C."/>
            <person name="Henrissat B."/>
            <person name="Grigoriev I."/>
            <person name="Martin F."/>
            <person name="Perotto S."/>
        </authorList>
    </citation>
    <scope>NUCLEOTIDE SEQUENCE [LARGE SCALE GENOMIC DNA]</scope>
    <source>
        <strain evidence="3 4">UAMH 7357</strain>
    </source>
</reference>
<name>A0A2J6QI42_9HELO</name>
<gene>
    <name evidence="3" type="ORF">NA56DRAFT_699001</name>
</gene>
<dbReference type="SUPFAM" id="SSF57701">
    <property type="entry name" value="Zn2/Cys6 DNA-binding domain"/>
    <property type="match status" value="1"/>
</dbReference>
<feature type="domain" description="Zn(2)-C6 fungal-type" evidence="2">
    <location>
        <begin position="159"/>
        <end position="189"/>
    </location>
</feature>
<dbReference type="AlphaFoldDB" id="A0A2J6QI42"/>
<dbReference type="InterPro" id="IPR001138">
    <property type="entry name" value="Zn2Cys6_DnaBD"/>
</dbReference>
<evidence type="ECO:0000256" key="1">
    <source>
        <dbReference type="ARBA" id="ARBA00023242"/>
    </source>
</evidence>
<dbReference type="Proteomes" id="UP000235672">
    <property type="component" value="Unassembled WGS sequence"/>
</dbReference>
<keyword evidence="4" id="KW-1185">Reference proteome</keyword>
<dbReference type="SMART" id="SM00066">
    <property type="entry name" value="GAL4"/>
    <property type="match status" value="1"/>
</dbReference>
<dbReference type="InterPro" id="IPR036864">
    <property type="entry name" value="Zn2-C6_fun-type_DNA-bd_sf"/>
</dbReference>
<dbReference type="GO" id="GO:0008270">
    <property type="term" value="F:zinc ion binding"/>
    <property type="evidence" value="ECO:0007669"/>
    <property type="project" value="InterPro"/>
</dbReference>